<dbReference type="PANTHER" id="PTHR47249">
    <property type="entry name" value="VACUOLAR PROTEIN 8"/>
    <property type="match status" value="1"/>
</dbReference>
<dbReference type="AlphaFoldDB" id="A0AA88WFA5"/>
<dbReference type="PANTHER" id="PTHR47249:SF1">
    <property type="entry name" value="VACUOLAR PROTEIN 8"/>
    <property type="match status" value="1"/>
</dbReference>
<dbReference type="Gene3D" id="1.25.10.10">
    <property type="entry name" value="Leucine-rich Repeat Variant"/>
    <property type="match status" value="1"/>
</dbReference>
<dbReference type="InterPro" id="IPR045156">
    <property type="entry name" value="Vac8"/>
</dbReference>
<keyword evidence="11" id="KW-1185">Reference proteome</keyword>
<keyword evidence="3" id="KW-0926">Vacuole</keyword>
<dbReference type="GO" id="GO:0043495">
    <property type="term" value="F:protein-membrane adaptor activity"/>
    <property type="evidence" value="ECO:0007669"/>
    <property type="project" value="InterPro"/>
</dbReference>
<proteinExistence type="inferred from homology"/>
<comment type="caution">
    <text evidence="10">The sequence shown here is derived from an EMBL/GenBank/DDBJ whole genome shotgun (WGS) entry which is preliminary data.</text>
</comment>
<dbReference type="InterPro" id="IPR000225">
    <property type="entry name" value="Armadillo"/>
</dbReference>
<dbReference type="SMART" id="SM00185">
    <property type="entry name" value="ARM"/>
    <property type="match status" value="2"/>
</dbReference>
<feature type="coiled-coil region" evidence="9">
    <location>
        <begin position="117"/>
        <end position="206"/>
    </location>
</feature>
<feature type="repeat" description="ARM" evidence="8">
    <location>
        <begin position="305"/>
        <end position="336"/>
    </location>
</feature>
<evidence type="ECO:0000256" key="8">
    <source>
        <dbReference type="PROSITE-ProRule" id="PRU00259"/>
    </source>
</evidence>
<dbReference type="SUPFAM" id="SSF48371">
    <property type="entry name" value="ARM repeat"/>
    <property type="match status" value="1"/>
</dbReference>
<evidence type="ECO:0000256" key="7">
    <source>
        <dbReference type="ARBA" id="ARBA00026209"/>
    </source>
</evidence>
<dbReference type="EMBL" id="JAVXUP010000525">
    <property type="protein sequence ID" value="KAK3025908.1"/>
    <property type="molecule type" value="Genomic_DNA"/>
</dbReference>
<keyword evidence="4" id="KW-0677">Repeat</keyword>
<keyword evidence="9" id="KW-0175">Coiled coil</keyword>
<evidence type="ECO:0000256" key="4">
    <source>
        <dbReference type="ARBA" id="ARBA00022737"/>
    </source>
</evidence>
<dbReference type="InterPro" id="IPR016024">
    <property type="entry name" value="ARM-type_fold"/>
</dbReference>
<evidence type="ECO:0000256" key="6">
    <source>
        <dbReference type="ARBA" id="ARBA00023288"/>
    </source>
</evidence>
<gene>
    <name evidence="10" type="ORF">RJ639_042381</name>
</gene>
<feature type="coiled-coil region" evidence="9">
    <location>
        <begin position="50"/>
        <end position="91"/>
    </location>
</feature>
<reference evidence="10" key="1">
    <citation type="submission" date="2022-12" db="EMBL/GenBank/DDBJ databases">
        <title>Draft genome assemblies for two species of Escallonia (Escalloniales).</title>
        <authorList>
            <person name="Chanderbali A."/>
            <person name="Dervinis C."/>
            <person name="Anghel I."/>
            <person name="Soltis D."/>
            <person name="Soltis P."/>
            <person name="Zapata F."/>
        </authorList>
    </citation>
    <scope>NUCLEOTIDE SEQUENCE</scope>
    <source>
        <strain evidence="10">UCBG64.0493</strain>
        <tissue evidence="10">Leaf</tissue>
    </source>
</reference>
<evidence type="ECO:0000256" key="5">
    <source>
        <dbReference type="ARBA" id="ARBA00023136"/>
    </source>
</evidence>
<dbReference type="Pfam" id="PF00514">
    <property type="entry name" value="Arm"/>
    <property type="match status" value="1"/>
</dbReference>
<protein>
    <recommendedName>
        <fullName evidence="7">Vacuolar protein 8</fullName>
    </recommendedName>
</protein>
<evidence type="ECO:0000313" key="11">
    <source>
        <dbReference type="Proteomes" id="UP001188597"/>
    </source>
</evidence>
<dbReference type="InterPro" id="IPR011989">
    <property type="entry name" value="ARM-like"/>
</dbReference>
<comment type="subcellular location">
    <subcellularLocation>
        <location evidence="1">Vacuole membrane</location>
        <topology evidence="1">Lipid-anchor</topology>
    </subcellularLocation>
</comment>
<keyword evidence="6" id="KW-0449">Lipoprotein</keyword>
<feature type="repeat" description="ARM" evidence="8">
    <location>
        <begin position="264"/>
        <end position="306"/>
    </location>
</feature>
<dbReference type="GO" id="GO:0071562">
    <property type="term" value="P:nucleus-vacuole junction assembly"/>
    <property type="evidence" value="ECO:0007669"/>
    <property type="project" value="InterPro"/>
</dbReference>
<dbReference type="PROSITE" id="PS50176">
    <property type="entry name" value="ARM_REPEAT"/>
    <property type="match status" value="2"/>
</dbReference>
<comment type="similarity">
    <text evidence="2">Belongs to the beta-catenin family.</text>
</comment>
<evidence type="ECO:0000256" key="1">
    <source>
        <dbReference type="ARBA" id="ARBA00004592"/>
    </source>
</evidence>
<evidence type="ECO:0000313" key="10">
    <source>
        <dbReference type="EMBL" id="KAK3025908.1"/>
    </source>
</evidence>
<dbReference type="GO" id="GO:0005774">
    <property type="term" value="C:vacuolar membrane"/>
    <property type="evidence" value="ECO:0007669"/>
    <property type="project" value="UniProtKB-SubCell"/>
</dbReference>
<dbReference type="Proteomes" id="UP001188597">
    <property type="component" value="Unassembled WGS sequence"/>
</dbReference>
<evidence type="ECO:0000256" key="3">
    <source>
        <dbReference type="ARBA" id="ARBA00022554"/>
    </source>
</evidence>
<evidence type="ECO:0000256" key="9">
    <source>
        <dbReference type="SAM" id="Coils"/>
    </source>
</evidence>
<name>A0AA88WFA5_9ASTE</name>
<sequence length="349" mass="39853">MNDLLKELNRQKDHNSLMHAEVERLEMTLRHSKQHQLEDSTYQKVLAETTQMYEKKIGELMKQLEDERARSESAEEQLDVMKKLLSDQQKLMQDDQMGSSTYQKALADTTQMYEKKIAELIQQLEDEHALYEGSEEQSQEQIEIEELRLRLQEMTLLYKASTEELQSLRSEHKDLLAEKAMLNEELRSVRQKLLLEEKRKKATENEVISIKKIVPESDFEDKRSYMEENIVRGSSAFSTPLGLHKTNKSRETISGQRTTIAKIFGIQKILALLTSGDLDVQIHAVKVVANLAAEDVNQEKIVEEGGLEALLMLLRSSQNTTILRVASGAIANLAMNGTPGLYLLSCSMK</sequence>
<accession>A0AA88WFA5</accession>
<keyword evidence="5" id="KW-0472">Membrane</keyword>
<organism evidence="10 11">
    <name type="scientific">Escallonia herrerae</name>
    <dbReference type="NCBI Taxonomy" id="1293975"/>
    <lineage>
        <taxon>Eukaryota</taxon>
        <taxon>Viridiplantae</taxon>
        <taxon>Streptophyta</taxon>
        <taxon>Embryophyta</taxon>
        <taxon>Tracheophyta</taxon>
        <taxon>Spermatophyta</taxon>
        <taxon>Magnoliopsida</taxon>
        <taxon>eudicotyledons</taxon>
        <taxon>Gunneridae</taxon>
        <taxon>Pentapetalae</taxon>
        <taxon>asterids</taxon>
        <taxon>campanulids</taxon>
        <taxon>Escalloniales</taxon>
        <taxon>Escalloniaceae</taxon>
        <taxon>Escallonia</taxon>
    </lineage>
</organism>
<evidence type="ECO:0000256" key="2">
    <source>
        <dbReference type="ARBA" id="ARBA00005462"/>
    </source>
</evidence>